<dbReference type="InterPro" id="IPR053722">
    <property type="entry name" value="Curli_assembly_CsgC/AgfC"/>
</dbReference>
<keyword evidence="4" id="KW-1185">Reference proteome</keyword>
<sequence>MTRIKGLAALALPVLAGLGGTALAIDAGVAQTQGPLTCAIDVNPKNQMVEIEGVVLADTSISGSYSFEVKSRGPSGNSNIRQGGGFTAEAGKPATLGKVMLGSAGASYDVKLDIDANGESVTCDQRVG</sequence>
<evidence type="ECO:0000259" key="2">
    <source>
        <dbReference type="Pfam" id="PF21112"/>
    </source>
</evidence>
<dbReference type="Proteomes" id="UP001156691">
    <property type="component" value="Unassembled WGS sequence"/>
</dbReference>
<gene>
    <name evidence="3" type="ORF">GCM10010862_00820</name>
</gene>
<evidence type="ECO:0000313" key="4">
    <source>
        <dbReference type="Proteomes" id="UP001156691"/>
    </source>
</evidence>
<dbReference type="InterPro" id="IPR048632">
    <property type="entry name" value="CsgH-like"/>
</dbReference>
<organism evidence="3 4">
    <name type="scientific">Devosia nitrariae</name>
    <dbReference type="NCBI Taxonomy" id="2071872"/>
    <lineage>
        <taxon>Bacteria</taxon>
        <taxon>Pseudomonadati</taxon>
        <taxon>Pseudomonadota</taxon>
        <taxon>Alphaproteobacteria</taxon>
        <taxon>Hyphomicrobiales</taxon>
        <taxon>Devosiaceae</taxon>
        <taxon>Devosia</taxon>
    </lineage>
</organism>
<accession>A0ABQ5VYE4</accession>
<dbReference type="NCBIfam" id="NF041112">
    <property type="entry name" value="chap_CsgH_alph"/>
    <property type="match status" value="1"/>
</dbReference>
<dbReference type="RefSeq" id="WP_284338293.1">
    <property type="nucleotide sequence ID" value="NZ_BSNS01000001.1"/>
</dbReference>
<protein>
    <recommendedName>
        <fullName evidence="2">CsgH-like domain-containing protein</fullName>
    </recommendedName>
</protein>
<feature type="chain" id="PRO_5046968764" description="CsgH-like domain-containing protein" evidence="1">
    <location>
        <begin position="25"/>
        <end position="128"/>
    </location>
</feature>
<evidence type="ECO:0000256" key="1">
    <source>
        <dbReference type="SAM" id="SignalP"/>
    </source>
</evidence>
<proteinExistence type="predicted"/>
<dbReference type="InterPro" id="IPR047726">
    <property type="entry name" value="CsgH_dom"/>
</dbReference>
<name>A0ABQ5VYE4_9HYPH</name>
<evidence type="ECO:0000313" key="3">
    <source>
        <dbReference type="EMBL" id="GLQ52824.1"/>
    </source>
</evidence>
<reference evidence="4" key="1">
    <citation type="journal article" date="2019" name="Int. J. Syst. Evol. Microbiol.">
        <title>The Global Catalogue of Microorganisms (GCM) 10K type strain sequencing project: providing services to taxonomists for standard genome sequencing and annotation.</title>
        <authorList>
            <consortium name="The Broad Institute Genomics Platform"/>
            <consortium name="The Broad Institute Genome Sequencing Center for Infectious Disease"/>
            <person name="Wu L."/>
            <person name="Ma J."/>
        </authorList>
    </citation>
    <scope>NUCLEOTIDE SEQUENCE [LARGE SCALE GENOMIC DNA]</scope>
    <source>
        <strain evidence="4">NBRC 112416</strain>
    </source>
</reference>
<dbReference type="EMBL" id="BSNS01000001">
    <property type="protein sequence ID" value="GLQ52824.1"/>
    <property type="molecule type" value="Genomic_DNA"/>
</dbReference>
<dbReference type="Gene3D" id="2.60.40.2420">
    <property type="match status" value="1"/>
</dbReference>
<dbReference type="Pfam" id="PF21112">
    <property type="entry name" value="CsgH"/>
    <property type="match status" value="1"/>
</dbReference>
<feature type="domain" description="CsgH-like" evidence="2">
    <location>
        <begin position="37"/>
        <end position="123"/>
    </location>
</feature>
<feature type="signal peptide" evidence="1">
    <location>
        <begin position="1"/>
        <end position="24"/>
    </location>
</feature>
<keyword evidence="1" id="KW-0732">Signal</keyword>
<comment type="caution">
    <text evidence="3">The sequence shown here is derived from an EMBL/GenBank/DDBJ whole genome shotgun (WGS) entry which is preliminary data.</text>
</comment>